<dbReference type="EMBL" id="CP016539">
    <property type="protein sequence ID" value="ANU19962.1"/>
    <property type="molecule type" value="Genomic_DNA"/>
</dbReference>
<proteinExistence type="predicted"/>
<dbReference type="KEGG" id="ppla:BBI15_06940"/>
<gene>
    <name evidence="3" type="ORF">BBI15_06940</name>
</gene>
<dbReference type="STRING" id="1038856.BBI15_06940"/>
<dbReference type="RefSeq" id="WP_068869688.1">
    <property type="nucleotide sequence ID" value="NZ_CP016539.2"/>
</dbReference>
<evidence type="ECO:0008006" key="5">
    <source>
        <dbReference type="Google" id="ProtNLM"/>
    </source>
</evidence>
<keyword evidence="1" id="KW-0175">Coiled coil</keyword>
<evidence type="ECO:0000313" key="3">
    <source>
        <dbReference type="EMBL" id="ANU19962.1"/>
    </source>
</evidence>
<evidence type="ECO:0000256" key="2">
    <source>
        <dbReference type="SAM" id="Phobius"/>
    </source>
</evidence>
<reference evidence="3" key="1">
    <citation type="submission" date="2016-10" db="EMBL/GenBank/DDBJ databases">
        <authorList>
            <person name="See-Too W.S."/>
        </authorList>
    </citation>
    <scope>NUCLEOTIDE SEQUENCE [LARGE SCALE GENOMIC DNA]</scope>
    <source>
        <strain evidence="3">DSM 23997</strain>
    </source>
</reference>
<dbReference type="Proteomes" id="UP000092650">
    <property type="component" value="Chromosome"/>
</dbReference>
<evidence type="ECO:0000313" key="4">
    <source>
        <dbReference type="Proteomes" id="UP000092650"/>
    </source>
</evidence>
<name>A0A1C7E956_9BACL</name>
<dbReference type="AlphaFoldDB" id="A0A1C7E956"/>
<keyword evidence="4" id="KW-1185">Reference proteome</keyword>
<feature type="transmembrane region" description="Helical" evidence="2">
    <location>
        <begin position="73"/>
        <end position="93"/>
    </location>
</feature>
<keyword evidence="2" id="KW-0472">Membrane</keyword>
<feature type="coiled-coil region" evidence="1">
    <location>
        <begin position="90"/>
        <end position="117"/>
    </location>
</feature>
<organism evidence="3 4">
    <name type="scientific">Planococcus plakortidis</name>
    <dbReference type="NCBI Taxonomy" id="1038856"/>
    <lineage>
        <taxon>Bacteria</taxon>
        <taxon>Bacillati</taxon>
        <taxon>Bacillota</taxon>
        <taxon>Bacilli</taxon>
        <taxon>Bacillales</taxon>
        <taxon>Caryophanaceae</taxon>
        <taxon>Planococcus</taxon>
    </lineage>
</organism>
<protein>
    <recommendedName>
        <fullName evidence="5">GGDEF domain-containing protein</fullName>
    </recommendedName>
</protein>
<feature type="transmembrane region" description="Helical" evidence="2">
    <location>
        <begin position="50"/>
        <end position="67"/>
    </location>
</feature>
<keyword evidence="2" id="KW-0812">Transmembrane</keyword>
<evidence type="ECO:0000256" key="1">
    <source>
        <dbReference type="SAM" id="Coils"/>
    </source>
</evidence>
<keyword evidence="2" id="KW-1133">Transmembrane helix</keyword>
<accession>A0A1C7E956</accession>
<dbReference type="OrthoDB" id="2426139at2"/>
<sequence>MNKVKILPFLISLTLLSGVALLYFRWPLYEQAVAAAFLSVPFILLLPRKWLPAFLFLVLIAALGRAVQEPADALTSIGTYFLLSVFQFSLWAVSEQLKSLEEETMRLEEQRQSLLQKHGELRALELQEFVEQALWMLKTSKRKERTWLMEVTPFVDCPAQISELERAALLSIVRQRDLVTSRNGAVYVLIKGTGEDSVQALVKRLEQIMDETSEPARYEIKKTAITTVGEMGSLLS</sequence>